<evidence type="ECO:0000256" key="6">
    <source>
        <dbReference type="SAM" id="MobiDB-lite"/>
    </source>
</evidence>
<keyword evidence="3" id="KW-0238">DNA-binding</keyword>
<dbReference type="FunFam" id="3.40.1810.10:FF:000001">
    <property type="entry name" value="Myocyte-specific enhancer factor 2A homolog"/>
    <property type="match status" value="1"/>
</dbReference>
<dbReference type="InterPro" id="IPR000477">
    <property type="entry name" value="RT_dom"/>
</dbReference>
<dbReference type="PANTHER" id="PTHR47510:SF3">
    <property type="entry name" value="ENDO_EXONUCLEASE_PHOSPHATASE DOMAIN-CONTAINING PROTEIN"/>
    <property type="match status" value="1"/>
</dbReference>
<comment type="subcellular location">
    <subcellularLocation>
        <location evidence="1">Nucleus</location>
    </subcellularLocation>
</comment>
<proteinExistence type="predicted"/>
<dbReference type="Gene3D" id="3.60.10.10">
    <property type="entry name" value="Endonuclease/exonuclease/phosphatase"/>
    <property type="match status" value="1"/>
</dbReference>
<dbReference type="InterPro" id="IPR005135">
    <property type="entry name" value="Endo/exonuclease/phosphatase"/>
</dbReference>
<dbReference type="PROSITE" id="PS50066">
    <property type="entry name" value="MADS_BOX_2"/>
    <property type="match status" value="1"/>
</dbReference>
<dbReference type="PROSITE" id="PS50878">
    <property type="entry name" value="RT_POL"/>
    <property type="match status" value="1"/>
</dbReference>
<feature type="compositionally biased region" description="Gly residues" evidence="6">
    <location>
        <begin position="897"/>
        <end position="907"/>
    </location>
</feature>
<dbReference type="InterPro" id="IPR036879">
    <property type="entry name" value="TF_MADSbox_sf"/>
</dbReference>
<dbReference type="SUPFAM" id="SSF56219">
    <property type="entry name" value="DNase I-like"/>
    <property type="match status" value="1"/>
</dbReference>
<dbReference type="Pfam" id="PF03372">
    <property type="entry name" value="Exo_endo_phos"/>
    <property type="match status" value="1"/>
</dbReference>
<evidence type="ECO:0000259" key="8">
    <source>
        <dbReference type="PROSITE" id="PS50878"/>
    </source>
</evidence>
<evidence type="ECO:0000313" key="9">
    <source>
        <dbReference type="EMBL" id="CAG9117863.1"/>
    </source>
</evidence>
<dbReference type="PANTHER" id="PTHR47510">
    <property type="entry name" value="REVERSE TRANSCRIPTASE DOMAIN-CONTAINING PROTEIN"/>
    <property type="match status" value="1"/>
</dbReference>
<dbReference type="Pfam" id="PF00078">
    <property type="entry name" value="RVT_1"/>
    <property type="match status" value="1"/>
</dbReference>
<dbReference type="SUPFAM" id="SSF55455">
    <property type="entry name" value="SRF-like"/>
    <property type="match status" value="1"/>
</dbReference>
<dbReference type="InterPro" id="IPR043502">
    <property type="entry name" value="DNA/RNA_pol_sf"/>
</dbReference>
<dbReference type="InterPro" id="IPR022102">
    <property type="entry name" value="HJURP_C"/>
</dbReference>
<comment type="caution">
    <text evidence="9">The sequence shown here is derived from an EMBL/GenBank/DDBJ whole genome shotgun (WGS) entry which is preliminary data.</text>
</comment>
<accession>A0A8S4EPP0</accession>
<dbReference type="GO" id="GO:0005634">
    <property type="term" value="C:nucleus"/>
    <property type="evidence" value="ECO:0007669"/>
    <property type="project" value="UniProtKB-SubCell"/>
</dbReference>
<feature type="compositionally biased region" description="Polar residues" evidence="6">
    <location>
        <begin position="865"/>
        <end position="883"/>
    </location>
</feature>
<dbReference type="GO" id="GO:0045893">
    <property type="term" value="P:positive regulation of DNA-templated transcription"/>
    <property type="evidence" value="ECO:0007669"/>
    <property type="project" value="UniProtKB-ARBA"/>
</dbReference>
<evidence type="ECO:0000256" key="4">
    <source>
        <dbReference type="ARBA" id="ARBA00023163"/>
    </source>
</evidence>
<protein>
    <submittedName>
        <fullName evidence="9">(diamondback moth) hypothetical protein</fullName>
    </submittedName>
</protein>
<name>A0A8S4EPP0_PLUXY</name>
<feature type="domain" description="Reverse transcriptase" evidence="8">
    <location>
        <begin position="471"/>
        <end position="726"/>
    </location>
</feature>
<dbReference type="SUPFAM" id="SSF56672">
    <property type="entry name" value="DNA/RNA polymerases"/>
    <property type="match status" value="1"/>
</dbReference>
<dbReference type="PRINTS" id="PR00404">
    <property type="entry name" value="MADSDOMAIN"/>
</dbReference>
<evidence type="ECO:0000256" key="1">
    <source>
        <dbReference type="ARBA" id="ARBA00004123"/>
    </source>
</evidence>
<sequence>MLNKTKSLSIGLFNAGSLGTGHDELIATVLRYDVDICAICETWLRPSEDDRAPVIPGYRLRHTPRPRGQRERGGGVGFYVKTGIKARFRTHPAATGIEQMWLTCTVNTIKLLIGIAYRPQWQDCNAFFDALTDSLTSFVGYDQTILLGDFNINILHGYLNESKARQLHDFVNSMGLTQLVTEPTHFTDSSETLIDVVCTDTALRSLNVERIPALGKHAFITAELNIKKPKPTPQWITYRPLKNIIMDQFNSDLNSIHWENIKNLQDVDEMVNEFNDCIIKLFDLHAPERTVRVKKFSYPWITDNVKYMMSLRDAAYHKFRTSSTDSNKKYYKDLKCLVIAAIHNEKRAYYQSNINNNIKNSSALWKNLKQTLLRSHNNSDLPEYFNNPDDINKHFLDLPGNNNLNLSNIIYYETNKHGPHTFKLDLVDEETVCKIVQKLKSNALGYDKISLDMLVLTFPRTLQIITYILNYSLQTSTFPKLWKIALVNPIPKKPDPTDYKDLRPISLLSTLSKILEKVVHRQMSNYLELNKILPSVQSGFRKGRSTSTALLDVVDNLLASQDKGKATILTLLDFSRAFDTINVSLLLAKLSYYGFDPNAVKWFYSYLDQRSQIVKLRKNDGSTSLSASYPVTRGVPQGSILGPLLFILYAADITSEVQNCNFHVYADDLQIYLAGPPSNTDYTCNLINEDLERIAKWSHKNSLHLNPNKSKYMVVTFNKRKFGVMKKAYELSVLCDCEIALIIFSSNNKLYQYASTDMDKVLLKYTEYNEPHESLTNRNIIEALTKKEHKNGVMSPDSPEAEPEYNLTPRTEAKYSKIDEEFQMMMHRNQLNGSRVGVGVTGSNYNLPVSVPVGSYDQSLLQASPQMHTSISPRPSSSETDSVYPSGGMLEMSNGYPGSGSPLGGGCTPSPSPGPSPSPHRHPHKPHAHAPPPHHSPRHNNLRVVIPSSMPPPQDDLSYTGETPLSYSGLGNFGPQDFSMGSSDMIGLTWGAHQLQTLQHNRYINSLPVLGGGTPPPAASPNNVKIKAEPVSPPRAPDHLHRAPPPGAPQPAHLSGVIDGSVTSSNMGSPAGQDMRHSSAVPLDYEQPHTKRPRIEGWAT</sequence>
<feature type="region of interest" description="Disordered" evidence="6">
    <location>
        <begin position="1014"/>
        <end position="1100"/>
    </location>
</feature>
<dbReference type="CDD" id="cd01650">
    <property type="entry name" value="RT_nLTR_like"/>
    <property type="match status" value="1"/>
</dbReference>
<gene>
    <name evidence="9" type="ORF">PLXY2_LOCUS6470</name>
</gene>
<evidence type="ECO:0000256" key="2">
    <source>
        <dbReference type="ARBA" id="ARBA00023015"/>
    </source>
</evidence>
<feature type="compositionally biased region" description="Basic and acidic residues" evidence="6">
    <location>
        <begin position="1086"/>
        <end position="1100"/>
    </location>
</feature>
<dbReference type="EMBL" id="CAJHNJ030000020">
    <property type="protein sequence ID" value="CAG9117863.1"/>
    <property type="molecule type" value="Genomic_DNA"/>
</dbReference>
<evidence type="ECO:0000256" key="3">
    <source>
        <dbReference type="ARBA" id="ARBA00023125"/>
    </source>
</evidence>
<evidence type="ECO:0000313" key="10">
    <source>
        <dbReference type="Proteomes" id="UP000653454"/>
    </source>
</evidence>
<keyword evidence="5" id="KW-0539">Nucleus</keyword>
<keyword evidence="4" id="KW-0804">Transcription</keyword>
<keyword evidence="2" id="KW-0805">Transcription regulation</keyword>
<keyword evidence="10" id="KW-1185">Reference proteome</keyword>
<dbReference type="GO" id="GO:0071897">
    <property type="term" value="P:DNA biosynthetic process"/>
    <property type="evidence" value="ECO:0007669"/>
    <property type="project" value="UniProtKB-ARBA"/>
</dbReference>
<dbReference type="AlphaFoldDB" id="A0A8S4EPP0"/>
<feature type="region of interest" description="Disordered" evidence="6">
    <location>
        <begin position="865"/>
        <end position="963"/>
    </location>
</feature>
<evidence type="ECO:0000259" key="7">
    <source>
        <dbReference type="PROSITE" id="PS50066"/>
    </source>
</evidence>
<dbReference type="SMART" id="SM00432">
    <property type="entry name" value="MADS"/>
    <property type="match status" value="1"/>
</dbReference>
<dbReference type="Pfam" id="PF00319">
    <property type="entry name" value="SRF-TF"/>
    <property type="match status" value="1"/>
</dbReference>
<dbReference type="InterPro" id="IPR036691">
    <property type="entry name" value="Endo/exonu/phosph_ase_sf"/>
</dbReference>
<feature type="compositionally biased region" description="Basic residues" evidence="6">
    <location>
        <begin position="919"/>
        <end position="928"/>
    </location>
</feature>
<evidence type="ECO:0000256" key="5">
    <source>
        <dbReference type="ARBA" id="ARBA00023242"/>
    </source>
</evidence>
<dbReference type="InterPro" id="IPR002100">
    <property type="entry name" value="TF_MADSbox"/>
</dbReference>
<dbReference type="Pfam" id="PF12347">
    <property type="entry name" value="HJURP_C"/>
    <property type="match status" value="1"/>
</dbReference>
<reference evidence="9" key="1">
    <citation type="submission" date="2020-11" db="EMBL/GenBank/DDBJ databases">
        <authorList>
            <person name="Whiteford S."/>
        </authorList>
    </citation>
    <scope>NUCLEOTIDE SEQUENCE</scope>
</reference>
<dbReference type="Gene3D" id="3.40.1810.10">
    <property type="entry name" value="Transcription factor, MADS-box"/>
    <property type="match status" value="1"/>
</dbReference>
<dbReference type="GO" id="GO:0003824">
    <property type="term" value="F:catalytic activity"/>
    <property type="evidence" value="ECO:0007669"/>
    <property type="project" value="InterPro"/>
</dbReference>
<dbReference type="GO" id="GO:0003677">
    <property type="term" value="F:DNA binding"/>
    <property type="evidence" value="ECO:0007669"/>
    <property type="project" value="UniProtKB-KW"/>
</dbReference>
<dbReference type="Proteomes" id="UP000653454">
    <property type="component" value="Unassembled WGS sequence"/>
</dbReference>
<dbReference type="GO" id="GO:0046983">
    <property type="term" value="F:protein dimerization activity"/>
    <property type="evidence" value="ECO:0007669"/>
    <property type="project" value="InterPro"/>
</dbReference>
<organism evidence="9 10">
    <name type="scientific">Plutella xylostella</name>
    <name type="common">Diamondback moth</name>
    <name type="synonym">Plutella maculipennis</name>
    <dbReference type="NCBI Taxonomy" id="51655"/>
    <lineage>
        <taxon>Eukaryota</taxon>
        <taxon>Metazoa</taxon>
        <taxon>Ecdysozoa</taxon>
        <taxon>Arthropoda</taxon>
        <taxon>Hexapoda</taxon>
        <taxon>Insecta</taxon>
        <taxon>Pterygota</taxon>
        <taxon>Neoptera</taxon>
        <taxon>Endopterygota</taxon>
        <taxon>Lepidoptera</taxon>
        <taxon>Glossata</taxon>
        <taxon>Ditrysia</taxon>
        <taxon>Yponomeutoidea</taxon>
        <taxon>Plutellidae</taxon>
        <taxon>Plutella</taxon>
    </lineage>
</organism>
<feature type="domain" description="MADS-box" evidence="7">
    <location>
        <begin position="715"/>
        <end position="757"/>
    </location>
</feature>